<keyword evidence="4 5" id="KW-0472">Membrane</keyword>
<reference evidence="6" key="2">
    <citation type="submission" date="2020-09" db="EMBL/GenBank/DDBJ databases">
        <authorList>
            <person name="Sun Q."/>
            <person name="Ohkuma M."/>
        </authorList>
    </citation>
    <scope>NUCLEOTIDE SEQUENCE</scope>
    <source>
        <strain evidence="6">JCM 18487</strain>
    </source>
</reference>
<keyword evidence="2 5" id="KW-0812">Transmembrane</keyword>
<evidence type="ECO:0000313" key="6">
    <source>
        <dbReference type="EMBL" id="GGJ13081.1"/>
    </source>
</evidence>
<proteinExistence type="predicted"/>
<dbReference type="EMBL" id="BMOY01000050">
    <property type="protein sequence ID" value="GGJ13081.1"/>
    <property type="molecule type" value="Genomic_DNA"/>
</dbReference>
<feature type="transmembrane region" description="Helical" evidence="5">
    <location>
        <begin position="35"/>
        <end position="55"/>
    </location>
</feature>
<accession>A0A917KIU8</accession>
<evidence type="ECO:0000313" key="7">
    <source>
        <dbReference type="Proteomes" id="UP000637695"/>
    </source>
</evidence>
<dbReference type="PANTHER" id="PTHR35529:SF2">
    <property type="entry name" value="SPORULATION PROTEIN YTAF-RELATED"/>
    <property type="match status" value="1"/>
</dbReference>
<feature type="transmembrane region" description="Helical" evidence="5">
    <location>
        <begin position="150"/>
        <end position="172"/>
    </location>
</feature>
<dbReference type="Proteomes" id="UP000637695">
    <property type="component" value="Unassembled WGS sequence"/>
</dbReference>
<evidence type="ECO:0000256" key="1">
    <source>
        <dbReference type="ARBA" id="ARBA00022475"/>
    </source>
</evidence>
<dbReference type="PANTHER" id="PTHR35529">
    <property type="entry name" value="MANGANESE EFFLUX PUMP MNTP-RELATED"/>
    <property type="match status" value="1"/>
</dbReference>
<keyword evidence="7" id="KW-1185">Reference proteome</keyword>
<feature type="transmembrane region" description="Helical" evidence="5">
    <location>
        <begin position="6"/>
        <end position="28"/>
    </location>
</feature>
<feature type="transmembrane region" description="Helical" evidence="5">
    <location>
        <begin position="125"/>
        <end position="144"/>
    </location>
</feature>
<comment type="caution">
    <text evidence="6">The sequence shown here is derived from an EMBL/GenBank/DDBJ whole genome shotgun (WGS) entry which is preliminary data.</text>
</comment>
<dbReference type="InterPro" id="IPR003810">
    <property type="entry name" value="Mntp/YtaF"/>
</dbReference>
<dbReference type="RefSeq" id="WP_229776869.1">
    <property type="nucleotide sequence ID" value="NZ_BMOY01000050.1"/>
</dbReference>
<dbReference type="AlphaFoldDB" id="A0A917KIU8"/>
<evidence type="ECO:0000256" key="5">
    <source>
        <dbReference type="SAM" id="Phobius"/>
    </source>
</evidence>
<name>A0A917KIU8_9BACL</name>
<organism evidence="6 7">
    <name type="scientific">Alicyclobacillus cellulosilyticus</name>
    <dbReference type="NCBI Taxonomy" id="1003997"/>
    <lineage>
        <taxon>Bacteria</taxon>
        <taxon>Bacillati</taxon>
        <taxon>Bacillota</taxon>
        <taxon>Bacilli</taxon>
        <taxon>Bacillales</taxon>
        <taxon>Alicyclobacillaceae</taxon>
        <taxon>Alicyclobacillus</taxon>
    </lineage>
</organism>
<evidence type="ECO:0000256" key="2">
    <source>
        <dbReference type="ARBA" id="ARBA00022692"/>
    </source>
</evidence>
<protein>
    <submittedName>
        <fullName evidence="6">Membrane protein</fullName>
    </submittedName>
</protein>
<keyword evidence="1" id="KW-1003">Cell membrane</keyword>
<gene>
    <name evidence="6" type="ORF">GCM10010885_22960</name>
</gene>
<feature type="transmembrane region" description="Helical" evidence="5">
    <location>
        <begin position="67"/>
        <end position="86"/>
    </location>
</feature>
<keyword evidence="3 5" id="KW-1133">Transmembrane helix</keyword>
<evidence type="ECO:0000256" key="4">
    <source>
        <dbReference type="ARBA" id="ARBA00023136"/>
    </source>
</evidence>
<dbReference type="Pfam" id="PF02659">
    <property type="entry name" value="Mntp"/>
    <property type="match status" value="1"/>
</dbReference>
<reference evidence="6" key="1">
    <citation type="journal article" date="2014" name="Int. J. Syst. Evol. Microbiol.">
        <title>Complete genome sequence of Corynebacterium casei LMG S-19264T (=DSM 44701T), isolated from a smear-ripened cheese.</title>
        <authorList>
            <consortium name="US DOE Joint Genome Institute (JGI-PGF)"/>
            <person name="Walter F."/>
            <person name="Albersmeier A."/>
            <person name="Kalinowski J."/>
            <person name="Ruckert C."/>
        </authorList>
    </citation>
    <scope>NUCLEOTIDE SEQUENCE</scope>
    <source>
        <strain evidence="6">JCM 18487</strain>
    </source>
</reference>
<evidence type="ECO:0000256" key="3">
    <source>
        <dbReference type="ARBA" id="ARBA00022989"/>
    </source>
</evidence>
<feature type="transmembrane region" description="Helical" evidence="5">
    <location>
        <begin position="184"/>
        <end position="200"/>
    </location>
</feature>
<sequence>MGQSLVTILAIALASNLDNAGVGIAYGVRGMGISWWANLIIAVISGLATLLSGWIGRVITRVLPPHLAAWLGAAALMAVGVWVLTAPWRERARRGRTPHNVVSRILRDPLAADFDRSQTISLGEATVLGLALAMNALVGGFDAGVVRIDIAWTAVAVAAASYVLLGMSAYLGRRFAAKAFGDRATVAAGTLLILIGLHQLW</sequence>